<name>A0A5N0VCP0_9PSEU</name>
<dbReference type="Pfam" id="PF02515">
    <property type="entry name" value="CoA_transf_3"/>
    <property type="match status" value="1"/>
</dbReference>
<dbReference type="AlphaFoldDB" id="A0A5N0VCP0"/>
<dbReference type="RefSeq" id="WP_144756997.1">
    <property type="nucleotide sequence ID" value="NZ_VMNW02000010.1"/>
</dbReference>
<keyword evidence="1 2" id="KW-0808">Transferase</keyword>
<dbReference type="InterPro" id="IPR023606">
    <property type="entry name" value="CoA-Trfase_III_dom_1_sf"/>
</dbReference>
<sequence length="390" mass="42532">MTEKPLAGIRVLEIGGYISLPYATALLCSLGAEVVKVEKPGTGEDFRRQMDDKSPYFVQFNTGKRSLAVDLKNPVGVEFVKSLVPHFDVVLENLRPGKTAALGLGPEVCRALKPDLVYGSVSGFGSGGPLEQRPAYDSIGQSYGGLYSLLSDAGSNQLAGGASADLVTALCTVTGVLAALCGRAATGRGSHVETSMMESISALTIDAITLYCDSGVTPTRQSRHPQGQVFCLKTSSGVYVTVHLSSSQKFFEALCEAVGRPDLATDPRFARYNARQEHYFELVGILETEFVKEPAEYWEARLTEYDVPFAPVLSIAEYVNHPQTEWLDLIAKDREDTVLVRPPWKFDGERPHRVPDAPRVGEDTRDLAEEVLDADRIEHLLETGVLYSDK</sequence>
<evidence type="ECO:0000313" key="3">
    <source>
        <dbReference type="Proteomes" id="UP000319769"/>
    </source>
</evidence>
<accession>A0A5N0VCP0</accession>
<dbReference type="SUPFAM" id="SSF89796">
    <property type="entry name" value="CoA-transferase family III (CaiB/BaiF)"/>
    <property type="match status" value="1"/>
</dbReference>
<dbReference type="EMBL" id="VMNW02000010">
    <property type="protein sequence ID" value="KAA9163234.1"/>
    <property type="molecule type" value="Genomic_DNA"/>
</dbReference>
<evidence type="ECO:0000313" key="2">
    <source>
        <dbReference type="EMBL" id="KAA9163234.1"/>
    </source>
</evidence>
<evidence type="ECO:0000256" key="1">
    <source>
        <dbReference type="ARBA" id="ARBA00022679"/>
    </source>
</evidence>
<reference evidence="2" key="1">
    <citation type="submission" date="2019-09" db="EMBL/GenBank/DDBJ databases">
        <authorList>
            <person name="Teo W.F.A."/>
            <person name="Duangmal K."/>
        </authorList>
    </citation>
    <scope>NUCLEOTIDE SEQUENCE [LARGE SCALE GENOMIC DNA]</scope>
    <source>
        <strain evidence="2">K81G1</strain>
    </source>
</reference>
<dbReference type="InterPro" id="IPR003673">
    <property type="entry name" value="CoA-Trfase_fam_III"/>
</dbReference>
<dbReference type="Proteomes" id="UP000319769">
    <property type="component" value="Unassembled WGS sequence"/>
</dbReference>
<dbReference type="Gene3D" id="3.30.1540.10">
    <property type="entry name" value="formyl-coa transferase, domain 3"/>
    <property type="match status" value="1"/>
</dbReference>
<dbReference type="Gene3D" id="3.40.50.10540">
    <property type="entry name" value="Crotonobetainyl-coa:carnitine coa-transferase, domain 1"/>
    <property type="match status" value="1"/>
</dbReference>
<comment type="caution">
    <text evidence="2">The sequence shown here is derived from an EMBL/GenBank/DDBJ whole genome shotgun (WGS) entry which is preliminary data.</text>
</comment>
<dbReference type="InterPro" id="IPR050483">
    <property type="entry name" value="CoA-transferase_III_domain"/>
</dbReference>
<organism evidence="2 3">
    <name type="scientific">Amycolatopsis acidicola</name>
    <dbReference type="NCBI Taxonomy" id="2596893"/>
    <lineage>
        <taxon>Bacteria</taxon>
        <taxon>Bacillati</taxon>
        <taxon>Actinomycetota</taxon>
        <taxon>Actinomycetes</taxon>
        <taxon>Pseudonocardiales</taxon>
        <taxon>Pseudonocardiaceae</taxon>
        <taxon>Amycolatopsis</taxon>
    </lineage>
</organism>
<dbReference type="GO" id="GO:0008410">
    <property type="term" value="F:CoA-transferase activity"/>
    <property type="evidence" value="ECO:0007669"/>
    <property type="project" value="TreeGrafter"/>
</dbReference>
<protein>
    <submittedName>
        <fullName evidence="2">CoA transferase</fullName>
    </submittedName>
</protein>
<keyword evidence="3" id="KW-1185">Reference proteome</keyword>
<dbReference type="InterPro" id="IPR044855">
    <property type="entry name" value="CoA-Trfase_III_dom3_sf"/>
</dbReference>
<dbReference type="PANTHER" id="PTHR48207:SF3">
    <property type="entry name" value="SUCCINATE--HYDROXYMETHYLGLUTARATE COA-TRANSFERASE"/>
    <property type="match status" value="1"/>
</dbReference>
<gene>
    <name evidence="2" type="ORF">FPZ12_009530</name>
</gene>
<dbReference type="PANTHER" id="PTHR48207">
    <property type="entry name" value="SUCCINATE--HYDROXYMETHYLGLUTARATE COA-TRANSFERASE"/>
    <property type="match status" value="1"/>
</dbReference>
<dbReference type="OrthoDB" id="9797653at2"/>
<proteinExistence type="predicted"/>